<name>A0AAD7X8T2_9APHY</name>
<dbReference type="EMBL" id="JAPEVG010000241">
    <property type="protein sequence ID" value="KAJ8472918.1"/>
    <property type="molecule type" value="Genomic_DNA"/>
</dbReference>
<evidence type="ECO:0000256" key="1">
    <source>
        <dbReference type="SAM" id="MobiDB-lite"/>
    </source>
</evidence>
<accession>A0AAD7X8T2</accession>
<comment type="caution">
    <text evidence="2">The sequence shown here is derived from an EMBL/GenBank/DDBJ whole genome shotgun (WGS) entry which is preliminary data.</text>
</comment>
<reference evidence="2" key="1">
    <citation type="submission" date="2022-11" db="EMBL/GenBank/DDBJ databases">
        <title>Genome Sequence of Cubamyces cubensis.</title>
        <authorList>
            <person name="Buettner E."/>
        </authorList>
    </citation>
    <scope>NUCLEOTIDE SEQUENCE</scope>
    <source>
        <strain evidence="2">MPL-01</strain>
    </source>
</reference>
<evidence type="ECO:0000313" key="3">
    <source>
        <dbReference type="Proteomes" id="UP001215151"/>
    </source>
</evidence>
<sequence>MIDIDVHVGIDDDIDKRLSAHAGVDADADVQADVLLPVALLTPTLQASRTTYPRRRPPTLTCPKIFTASEQSEPYDGQPPAQCRNSPGGQLATAWRTAST</sequence>
<proteinExistence type="predicted"/>
<dbReference type="AlphaFoldDB" id="A0AAD7X8T2"/>
<feature type="region of interest" description="Disordered" evidence="1">
    <location>
        <begin position="69"/>
        <end position="100"/>
    </location>
</feature>
<gene>
    <name evidence="2" type="ORF">ONZ51_g8206</name>
</gene>
<protein>
    <submittedName>
        <fullName evidence="2">Uncharacterized protein</fullName>
    </submittedName>
</protein>
<keyword evidence="3" id="KW-1185">Reference proteome</keyword>
<organism evidence="2 3">
    <name type="scientific">Trametes cubensis</name>
    <dbReference type="NCBI Taxonomy" id="1111947"/>
    <lineage>
        <taxon>Eukaryota</taxon>
        <taxon>Fungi</taxon>
        <taxon>Dikarya</taxon>
        <taxon>Basidiomycota</taxon>
        <taxon>Agaricomycotina</taxon>
        <taxon>Agaricomycetes</taxon>
        <taxon>Polyporales</taxon>
        <taxon>Polyporaceae</taxon>
        <taxon>Trametes</taxon>
    </lineage>
</organism>
<evidence type="ECO:0000313" key="2">
    <source>
        <dbReference type="EMBL" id="KAJ8472918.1"/>
    </source>
</evidence>
<dbReference type="Proteomes" id="UP001215151">
    <property type="component" value="Unassembled WGS sequence"/>
</dbReference>